<accession>A0A5M8PLQ4</accession>
<dbReference type="EMBL" id="VXIT01000009">
    <property type="protein sequence ID" value="KAA6410457.1"/>
    <property type="molecule type" value="Genomic_DNA"/>
</dbReference>
<protein>
    <submittedName>
        <fullName evidence="2">Uncharacterized protein</fullName>
    </submittedName>
</protein>
<proteinExistence type="predicted"/>
<organism evidence="2 3">
    <name type="scientific">Lasallia pustulata</name>
    <dbReference type="NCBI Taxonomy" id="136370"/>
    <lineage>
        <taxon>Eukaryota</taxon>
        <taxon>Fungi</taxon>
        <taxon>Dikarya</taxon>
        <taxon>Ascomycota</taxon>
        <taxon>Pezizomycotina</taxon>
        <taxon>Lecanoromycetes</taxon>
        <taxon>OSLEUM clade</taxon>
        <taxon>Umbilicariomycetidae</taxon>
        <taxon>Umbilicariales</taxon>
        <taxon>Umbilicariaceae</taxon>
        <taxon>Lasallia</taxon>
    </lineage>
</organism>
<feature type="compositionally biased region" description="Low complexity" evidence="1">
    <location>
        <begin position="202"/>
        <end position="216"/>
    </location>
</feature>
<gene>
    <name evidence="2" type="ORF">FRX48_05879</name>
</gene>
<evidence type="ECO:0000313" key="2">
    <source>
        <dbReference type="EMBL" id="KAA6410457.1"/>
    </source>
</evidence>
<evidence type="ECO:0000256" key="1">
    <source>
        <dbReference type="SAM" id="MobiDB-lite"/>
    </source>
</evidence>
<feature type="region of interest" description="Disordered" evidence="1">
    <location>
        <begin position="187"/>
        <end position="222"/>
    </location>
</feature>
<evidence type="ECO:0000313" key="3">
    <source>
        <dbReference type="Proteomes" id="UP000324767"/>
    </source>
</evidence>
<dbReference type="Proteomes" id="UP000324767">
    <property type="component" value="Unassembled WGS sequence"/>
</dbReference>
<comment type="caution">
    <text evidence="2">The sequence shown here is derived from an EMBL/GenBank/DDBJ whole genome shotgun (WGS) entry which is preliminary data.</text>
</comment>
<dbReference type="OrthoDB" id="10656459at2759"/>
<sequence>MANSTLPQNPTSHADRETRDTHMYTCPNGACTFSASSAAQTKGRVRIPFLLAGASLTTMLGTHALAIPLAIVAASDSVVAENIPPPQIRTPEVWITSTSKSPDVDDEYLIHIAPASLTAISPAATLFENALSNRATAPAAGAPCAPMDALACTRDYFPVCSHAGTWTNTGSMGSNYVCENGVPASTQCTDEASGEDAPGPSPASQNAASSANAARSAAHDRRPRTRAVKLLLTGALAAALRNPILALPFALLALLPPAAAVTTFSPKPSKPLTPSNLTSPPPFAGLAVRTACSPDGALSCGSGGSSFFLCSEGQLVDMGSVAARTVCVDGGIVAAGGRGVAGGGIDNGVGRGGGCGGGG</sequence>
<name>A0A5M8PLQ4_9LECA</name>
<dbReference type="AlphaFoldDB" id="A0A5M8PLQ4"/>
<reference evidence="2 3" key="1">
    <citation type="submission" date="2019-09" db="EMBL/GenBank/DDBJ databases">
        <title>The hologenome of the rock-dwelling lichen Lasallia pustulata.</title>
        <authorList>
            <person name="Greshake Tzovaras B."/>
            <person name="Segers F."/>
            <person name="Bicker A."/>
            <person name="Dal Grande F."/>
            <person name="Otte J."/>
            <person name="Hankeln T."/>
            <person name="Schmitt I."/>
            <person name="Ebersberger I."/>
        </authorList>
    </citation>
    <scope>NUCLEOTIDE SEQUENCE [LARGE SCALE GENOMIC DNA]</scope>
    <source>
        <strain evidence="2">A1-1</strain>
    </source>
</reference>